<dbReference type="RefSeq" id="WP_084443601.1">
    <property type="nucleotide sequence ID" value="NZ_FWWW01000039.1"/>
</dbReference>
<proteinExistence type="predicted"/>
<name>A0A1W1UQV9_9BACT</name>
<reference evidence="1 2" key="1">
    <citation type="submission" date="2017-04" db="EMBL/GenBank/DDBJ databases">
        <authorList>
            <person name="Afonso C.L."/>
            <person name="Miller P.J."/>
            <person name="Scott M.A."/>
            <person name="Spackman E."/>
            <person name="Goraichik I."/>
            <person name="Dimitrov K.M."/>
            <person name="Suarez D.L."/>
            <person name="Swayne D.E."/>
        </authorList>
    </citation>
    <scope>NUCLEOTIDE SEQUENCE [LARGE SCALE GENOMIC DNA]</scope>
    <source>
        <strain evidence="1 2">DSM 11622</strain>
    </source>
</reference>
<gene>
    <name evidence="1" type="ORF">SAMN00120144_0715</name>
</gene>
<organism evidence="1 2">
    <name type="scientific">Hymenobacter roseosalivarius DSM 11622</name>
    <dbReference type="NCBI Taxonomy" id="645990"/>
    <lineage>
        <taxon>Bacteria</taxon>
        <taxon>Pseudomonadati</taxon>
        <taxon>Bacteroidota</taxon>
        <taxon>Cytophagia</taxon>
        <taxon>Cytophagales</taxon>
        <taxon>Hymenobacteraceae</taxon>
        <taxon>Hymenobacter</taxon>
    </lineage>
</organism>
<dbReference type="OrthoDB" id="9887153at2"/>
<dbReference type="Proteomes" id="UP000192266">
    <property type="component" value="Unassembled WGS sequence"/>
</dbReference>
<sequence length="88" mass="10174">MPYAQVQAIRLTDFNYTPEYVATEEIPITYQLQVLNRVPEHGETLEITVGIRYLEPDSANFLLSASYLTVYKMTGMSRLPPRKRPRLP</sequence>
<keyword evidence="2" id="KW-1185">Reference proteome</keyword>
<dbReference type="AlphaFoldDB" id="A0A1W1UQV9"/>
<dbReference type="EMBL" id="FWWW01000039">
    <property type="protein sequence ID" value="SMB83515.1"/>
    <property type="molecule type" value="Genomic_DNA"/>
</dbReference>
<accession>A0A1W1UQV9</accession>
<dbReference type="STRING" id="645990.SAMN00120144_0715"/>
<protein>
    <submittedName>
        <fullName evidence="1">Uncharacterized protein</fullName>
    </submittedName>
</protein>
<evidence type="ECO:0000313" key="1">
    <source>
        <dbReference type="EMBL" id="SMB83515.1"/>
    </source>
</evidence>
<evidence type="ECO:0000313" key="2">
    <source>
        <dbReference type="Proteomes" id="UP000192266"/>
    </source>
</evidence>